<name>A0AAJ2N621_9BACL</name>
<evidence type="ECO:0000313" key="2">
    <source>
        <dbReference type="Proteomes" id="UP001250538"/>
    </source>
</evidence>
<accession>A0AAJ2N621</accession>
<reference evidence="2" key="1">
    <citation type="submission" date="2023-09" db="EMBL/GenBank/DDBJ databases">
        <title>Paenibacillus sp. chi10 Genome sequencing and assembly.</title>
        <authorList>
            <person name="Kim I."/>
        </authorList>
    </citation>
    <scope>NUCLEOTIDE SEQUENCE [LARGE SCALE GENOMIC DNA]</scope>
    <source>
        <strain evidence="2">chi10</strain>
    </source>
</reference>
<dbReference type="RefSeq" id="WP_072730070.1">
    <property type="nucleotide sequence ID" value="NZ_JAVYAA010000007.1"/>
</dbReference>
<organism evidence="1 2">
    <name type="scientific">Paenibacillus suaedae</name>
    <dbReference type="NCBI Taxonomy" id="3077233"/>
    <lineage>
        <taxon>Bacteria</taxon>
        <taxon>Bacillati</taxon>
        <taxon>Bacillota</taxon>
        <taxon>Bacilli</taxon>
        <taxon>Bacillales</taxon>
        <taxon>Paenibacillaceae</taxon>
        <taxon>Paenibacillus</taxon>
    </lineage>
</organism>
<sequence length="209" mass="24831">MRVSLIEGLEKKENLSKNKKYIVYSVETNKDGEEFYRIENDANPVVPYPVALFKIVSDKINSDWTLWNKPNKCSALLPKQFAYLSFWEDYYNDELEALRIFNLVREQLFLEELEENEIREIFEKENEDEIAFIINALIKMKDIRFINPVIQYVKSKLEKSYGEDSATLLAFRYLSLFNQSEVEDYFIYYLTNIELGNDQLTAIVNEYFA</sequence>
<proteinExistence type="predicted"/>
<comment type="caution">
    <text evidence="1">The sequence shown here is derived from an EMBL/GenBank/DDBJ whole genome shotgun (WGS) entry which is preliminary data.</text>
</comment>
<gene>
    <name evidence="1" type="ORF">RQP50_24060</name>
</gene>
<evidence type="ECO:0000313" key="1">
    <source>
        <dbReference type="EMBL" id="MDT8979317.1"/>
    </source>
</evidence>
<keyword evidence="2" id="KW-1185">Reference proteome</keyword>
<dbReference type="EMBL" id="JAVYAA010000007">
    <property type="protein sequence ID" value="MDT8979317.1"/>
    <property type="molecule type" value="Genomic_DNA"/>
</dbReference>
<dbReference type="AlphaFoldDB" id="A0AAJ2N621"/>
<dbReference type="Proteomes" id="UP001250538">
    <property type="component" value="Unassembled WGS sequence"/>
</dbReference>
<protein>
    <submittedName>
        <fullName evidence="1">Uncharacterized protein</fullName>
    </submittedName>
</protein>